<protein>
    <submittedName>
        <fullName evidence="2">Uncharacterized protein</fullName>
    </submittedName>
</protein>
<keyword evidence="1" id="KW-0472">Membrane</keyword>
<accession>A0ABT6J5G7</accession>
<keyword evidence="1" id="KW-1133">Transmembrane helix</keyword>
<keyword evidence="3" id="KW-1185">Reference proteome</keyword>
<dbReference type="RefSeq" id="WP_280572922.1">
    <property type="nucleotide sequence ID" value="NZ_JARXRM010000016.1"/>
</dbReference>
<feature type="transmembrane region" description="Helical" evidence="1">
    <location>
        <begin position="37"/>
        <end position="62"/>
    </location>
</feature>
<gene>
    <name evidence="2" type="ORF">QFW77_03590</name>
</gene>
<feature type="transmembrane region" description="Helical" evidence="1">
    <location>
        <begin position="6"/>
        <end position="25"/>
    </location>
</feature>
<dbReference type="Proteomes" id="UP001156940">
    <property type="component" value="Unassembled WGS sequence"/>
</dbReference>
<evidence type="ECO:0000313" key="2">
    <source>
        <dbReference type="EMBL" id="MDH5822077.1"/>
    </source>
</evidence>
<sequence>MSIDTAIGLILTACVVLLYLPLLIWRAHFKRRTGPTLFVYSLVGFGLMLCLGLLGLVGGFFGPLVLTNDAQGPLLAFATTPLGVVIGMLVTWGWFYLRRNEP</sequence>
<organism evidence="2 3">
    <name type="scientific">Luteimonas endophytica</name>
    <dbReference type="NCBI Taxonomy" id="3042023"/>
    <lineage>
        <taxon>Bacteria</taxon>
        <taxon>Pseudomonadati</taxon>
        <taxon>Pseudomonadota</taxon>
        <taxon>Gammaproteobacteria</taxon>
        <taxon>Lysobacterales</taxon>
        <taxon>Lysobacteraceae</taxon>
        <taxon>Luteimonas</taxon>
    </lineage>
</organism>
<proteinExistence type="predicted"/>
<evidence type="ECO:0000256" key="1">
    <source>
        <dbReference type="SAM" id="Phobius"/>
    </source>
</evidence>
<reference evidence="2 3" key="1">
    <citation type="submission" date="2023-04" db="EMBL/GenBank/DDBJ databases">
        <title>Luteimonas endophyticus RD2P54.</title>
        <authorList>
            <person name="Sun J.-Q."/>
        </authorList>
    </citation>
    <scope>NUCLEOTIDE SEQUENCE [LARGE SCALE GENOMIC DNA]</scope>
    <source>
        <strain evidence="2 3">RD2P54</strain>
    </source>
</reference>
<keyword evidence="1" id="KW-0812">Transmembrane</keyword>
<comment type="caution">
    <text evidence="2">The sequence shown here is derived from an EMBL/GenBank/DDBJ whole genome shotgun (WGS) entry which is preliminary data.</text>
</comment>
<name>A0ABT6J5G7_9GAMM</name>
<evidence type="ECO:0000313" key="3">
    <source>
        <dbReference type="Proteomes" id="UP001156940"/>
    </source>
</evidence>
<dbReference type="EMBL" id="JARXRM010000016">
    <property type="protein sequence ID" value="MDH5822077.1"/>
    <property type="molecule type" value="Genomic_DNA"/>
</dbReference>
<feature type="transmembrane region" description="Helical" evidence="1">
    <location>
        <begin position="74"/>
        <end position="97"/>
    </location>
</feature>